<evidence type="ECO:0000313" key="11">
    <source>
        <dbReference type="EMBL" id="ANJ28894.1"/>
    </source>
</evidence>
<keyword evidence="2" id="KW-1003">Cell membrane</keyword>
<keyword evidence="3" id="KW-0328">Glycosyltransferase</keyword>
<protein>
    <recommendedName>
        <fullName evidence="9">4,4'-diaponeurosporenoate glycosyltransferase</fullName>
    </recommendedName>
</protein>
<reference evidence="11 12" key="1">
    <citation type="journal article" date="2016" name="Int. J. Syst. Evol. Microbiol.">
        <title>Agromyces aureus sp. nov., isolated from the rhizosphere of Salix caprea L. grown in a heavy-metal-contaminated soil.</title>
        <authorList>
            <person name="Corretto E."/>
            <person name="Antonielli L."/>
            <person name="Sessitsch A."/>
            <person name="Compant S."/>
            <person name="Gorfer M."/>
            <person name="Kuffner M."/>
            <person name="Brader G."/>
        </authorList>
    </citation>
    <scope>NUCLEOTIDE SEQUENCE [LARGE SCALE GENOMIC DNA]</scope>
    <source>
        <strain evidence="11 12">AR33</strain>
    </source>
</reference>
<dbReference type="GO" id="GO:0016757">
    <property type="term" value="F:glycosyltransferase activity"/>
    <property type="evidence" value="ECO:0007669"/>
    <property type="project" value="UniProtKB-KW"/>
</dbReference>
<evidence type="ECO:0000256" key="7">
    <source>
        <dbReference type="ARBA" id="ARBA00037904"/>
    </source>
</evidence>
<evidence type="ECO:0000256" key="2">
    <source>
        <dbReference type="ARBA" id="ARBA00022475"/>
    </source>
</evidence>
<sequence>MRAIAVVVPVHDEAELLGRCLASIGRAAADASLADVHIRAFVVLDACGDGSAAIASMHDVSVVEVDRRNVGAARAAGVTAALDAFAAYSSGCVWLAHTDGDSEVPANWLSHQRDLADGGADLVVGTVRPDFRDLSRAQVTAWLATHHEGSPNGHVHGANFGIRASAHFAAGGFAEVTVHEDVRLVDRARQTWARIVASDAAEVRTSGRPVGRTPDGYARYLREDLVRRAGSALVDGAEDRDVGIPA</sequence>
<evidence type="ECO:0000256" key="5">
    <source>
        <dbReference type="ARBA" id="ARBA00023136"/>
    </source>
</evidence>
<evidence type="ECO:0000256" key="6">
    <source>
        <dbReference type="ARBA" id="ARBA00037281"/>
    </source>
</evidence>
<name>A0A191WL08_9MICO</name>
<comment type="function">
    <text evidence="6">Catalyzes the glycosylation of 4,4'-diaponeurosporenoate, i.e. the esterification of glucose at the C1'' position with the carboxyl group of 4,4'-diaponeurosporenic acid, to form glycosyl-4,4'-diaponeurosporenoate. This is a step in the biosynthesis of staphyloxanthin, an orange pigment present in most staphylococci strains.</text>
</comment>
<dbReference type="EMBL" id="CP013979">
    <property type="protein sequence ID" value="ANJ28894.1"/>
    <property type="molecule type" value="Genomic_DNA"/>
</dbReference>
<comment type="pathway">
    <text evidence="7">Carotenoid biosynthesis; staphyloxanthin biosynthesis; staphyloxanthin from farnesyl diphosphate: step 4/5.</text>
</comment>
<evidence type="ECO:0000256" key="4">
    <source>
        <dbReference type="ARBA" id="ARBA00022679"/>
    </source>
</evidence>
<organism evidence="11 12">
    <name type="scientific">Agromyces aureus</name>
    <dbReference type="NCBI Taxonomy" id="453304"/>
    <lineage>
        <taxon>Bacteria</taxon>
        <taxon>Bacillati</taxon>
        <taxon>Actinomycetota</taxon>
        <taxon>Actinomycetes</taxon>
        <taxon>Micrococcales</taxon>
        <taxon>Microbacteriaceae</taxon>
        <taxon>Agromyces</taxon>
    </lineage>
</organism>
<dbReference type="GO" id="GO:0005886">
    <property type="term" value="C:plasma membrane"/>
    <property type="evidence" value="ECO:0007669"/>
    <property type="project" value="UniProtKB-SubCell"/>
</dbReference>
<dbReference type="InterPro" id="IPR001173">
    <property type="entry name" value="Glyco_trans_2-like"/>
</dbReference>
<evidence type="ECO:0000256" key="3">
    <source>
        <dbReference type="ARBA" id="ARBA00022676"/>
    </source>
</evidence>
<dbReference type="STRING" id="453304.ATC03_11945"/>
<reference evidence="12" key="2">
    <citation type="submission" date="2016-01" db="EMBL/GenBank/DDBJ databases">
        <title>Complete genome sequence of Agromyces aureus AR33T and comparison with related organisms.</title>
        <authorList>
            <person name="Corretto E."/>
            <person name="Antonielli L."/>
            <person name="Sessitsch A."/>
            <person name="Brader G."/>
        </authorList>
    </citation>
    <scope>NUCLEOTIDE SEQUENCE [LARGE SCALE GENOMIC DNA]</scope>
    <source>
        <strain evidence="12">AR33</strain>
    </source>
</reference>
<proteinExistence type="inferred from homology"/>
<feature type="domain" description="Glycosyltransferase 2-like" evidence="10">
    <location>
        <begin position="6"/>
        <end position="136"/>
    </location>
</feature>
<gene>
    <name evidence="11" type="ORF">ATC03_11945</name>
</gene>
<dbReference type="PANTHER" id="PTHR43646:SF2">
    <property type="entry name" value="GLYCOSYLTRANSFERASE 2-LIKE DOMAIN-CONTAINING PROTEIN"/>
    <property type="match status" value="1"/>
</dbReference>
<dbReference type="InterPro" id="IPR029044">
    <property type="entry name" value="Nucleotide-diphossugar_trans"/>
</dbReference>
<evidence type="ECO:0000256" key="1">
    <source>
        <dbReference type="ARBA" id="ARBA00004236"/>
    </source>
</evidence>
<accession>A0A191WL08</accession>
<keyword evidence="5" id="KW-0472">Membrane</keyword>
<keyword evidence="4" id="KW-0808">Transferase</keyword>
<evidence type="ECO:0000256" key="9">
    <source>
        <dbReference type="ARBA" id="ARBA00040345"/>
    </source>
</evidence>
<comment type="similarity">
    <text evidence="8">Belongs to the glycosyltransferase 2 family. CrtQ subfamily.</text>
</comment>
<dbReference type="AlphaFoldDB" id="A0A191WL08"/>
<comment type="subcellular location">
    <subcellularLocation>
        <location evidence="1">Cell membrane</location>
    </subcellularLocation>
</comment>
<dbReference type="Gene3D" id="3.90.550.10">
    <property type="entry name" value="Spore Coat Polysaccharide Biosynthesis Protein SpsA, Chain A"/>
    <property type="match status" value="1"/>
</dbReference>
<evidence type="ECO:0000259" key="10">
    <source>
        <dbReference type="Pfam" id="PF00535"/>
    </source>
</evidence>
<dbReference type="PANTHER" id="PTHR43646">
    <property type="entry name" value="GLYCOSYLTRANSFERASE"/>
    <property type="match status" value="1"/>
</dbReference>
<evidence type="ECO:0000313" key="12">
    <source>
        <dbReference type="Proteomes" id="UP000078437"/>
    </source>
</evidence>
<keyword evidence="12" id="KW-1185">Reference proteome</keyword>
<dbReference type="SUPFAM" id="SSF53448">
    <property type="entry name" value="Nucleotide-diphospho-sugar transferases"/>
    <property type="match status" value="1"/>
</dbReference>
<evidence type="ECO:0000256" key="8">
    <source>
        <dbReference type="ARBA" id="ARBA00038120"/>
    </source>
</evidence>
<dbReference type="Pfam" id="PF00535">
    <property type="entry name" value="Glycos_transf_2"/>
    <property type="match status" value="1"/>
</dbReference>
<dbReference type="KEGG" id="agy:ATC03_11945"/>
<dbReference type="Proteomes" id="UP000078437">
    <property type="component" value="Chromosome"/>
</dbReference>